<keyword evidence="1" id="KW-1277">Toxin-antitoxin system</keyword>
<evidence type="ECO:0000256" key="1">
    <source>
        <dbReference type="ARBA" id="ARBA00022649"/>
    </source>
</evidence>
<gene>
    <name evidence="2" type="ORF">ACFPQ4_05345</name>
</gene>
<dbReference type="InterPro" id="IPR007712">
    <property type="entry name" value="RelE/ParE_toxin"/>
</dbReference>
<evidence type="ECO:0000313" key="3">
    <source>
        <dbReference type="Proteomes" id="UP001596108"/>
    </source>
</evidence>
<dbReference type="RefSeq" id="WP_378110749.1">
    <property type="nucleotide sequence ID" value="NZ_JBHSNC010000014.1"/>
</dbReference>
<comment type="caution">
    <text evidence="2">The sequence shown here is derived from an EMBL/GenBank/DDBJ whole genome shotgun (WGS) entry which is preliminary data.</text>
</comment>
<dbReference type="PANTHER" id="PTHR38813">
    <property type="match status" value="1"/>
</dbReference>
<keyword evidence="3" id="KW-1185">Reference proteome</keyword>
<accession>A0ABW0R0Y3</accession>
<dbReference type="InterPro" id="IPR052747">
    <property type="entry name" value="TA_system_RelE_toxin"/>
</dbReference>
<dbReference type="Pfam" id="PF05016">
    <property type="entry name" value="ParE_toxin"/>
    <property type="match status" value="1"/>
</dbReference>
<dbReference type="EMBL" id="JBHSNC010000014">
    <property type="protein sequence ID" value="MFC5528879.1"/>
    <property type="molecule type" value="Genomic_DNA"/>
</dbReference>
<dbReference type="Proteomes" id="UP001596108">
    <property type="component" value="Unassembled WGS sequence"/>
</dbReference>
<dbReference type="Gene3D" id="3.30.2310.20">
    <property type="entry name" value="RelE-like"/>
    <property type="match status" value="1"/>
</dbReference>
<name>A0ABW0R0Y3_9BACL</name>
<dbReference type="SUPFAM" id="SSF143011">
    <property type="entry name" value="RelE-like"/>
    <property type="match status" value="1"/>
</dbReference>
<reference evidence="3" key="1">
    <citation type="journal article" date="2019" name="Int. J. Syst. Evol. Microbiol.">
        <title>The Global Catalogue of Microorganisms (GCM) 10K type strain sequencing project: providing services to taxonomists for standard genome sequencing and annotation.</title>
        <authorList>
            <consortium name="The Broad Institute Genomics Platform"/>
            <consortium name="The Broad Institute Genome Sequencing Center for Infectious Disease"/>
            <person name="Wu L."/>
            <person name="Ma J."/>
        </authorList>
    </citation>
    <scope>NUCLEOTIDE SEQUENCE [LARGE SCALE GENOMIC DNA]</scope>
    <source>
        <strain evidence="3">CGMCC 1.18578</strain>
    </source>
</reference>
<sequence length="89" mass="10515">MNYKIELSKRSLKYLNKLDQNTRRRISVHIELLSDNPRNPELNIKKIQGESSLYRLRVGNYRILYTIEDNQLIIVVINIAPRGDAYNDL</sequence>
<evidence type="ECO:0000313" key="2">
    <source>
        <dbReference type="EMBL" id="MFC5528879.1"/>
    </source>
</evidence>
<dbReference type="NCBIfam" id="TIGR02385">
    <property type="entry name" value="RelE_StbE"/>
    <property type="match status" value="1"/>
</dbReference>
<dbReference type="InterPro" id="IPR035093">
    <property type="entry name" value="RelE/ParE_toxin_dom_sf"/>
</dbReference>
<organism evidence="2 3">
    <name type="scientific">Cohnella yongneupensis</name>
    <dbReference type="NCBI Taxonomy" id="425006"/>
    <lineage>
        <taxon>Bacteria</taxon>
        <taxon>Bacillati</taxon>
        <taxon>Bacillota</taxon>
        <taxon>Bacilli</taxon>
        <taxon>Bacillales</taxon>
        <taxon>Paenibacillaceae</taxon>
        <taxon>Cohnella</taxon>
    </lineage>
</organism>
<protein>
    <submittedName>
        <fullName evidence="2">Type II toxin-antitoxin system RelE/ParE family toxin</fullName>
    </submittedName>
</protein>
<dbReference type="PANTHER" id="PTHR38813:SF1">
    <property type="entry name" value="TOXIN RELE1-RELATED"/>
    <property type="match status" value="1"/>
</dbReference>
<proteinExistence type="predicted"/>